<dbReference type="InterPro" id="IPR000719">
    <property type="entry name" value="Prot_kinase_dom"/>
</dbReference>
<gene>
    <name evidence="3" type="ORF">Din_016700</name>
</gene>
<dbReference type="PANTHER" id="PTHR44329">
    <property type="entry name" value="SERINE/THREONINE-PROTEIN KINASE TNNI3K-RELATED"/>
    <property type="match status" value="1"/>
</dbReference>
<accession>A0A5B6ZSF4</accession>
<evidence type="ECO:0000256" key="1">
    <source>
        <dbReference type="SAM" id="MobiDB-lite"/>
    </source>
</evidence>
<dbReference type="Pfam" id="PF06760">
    <property type="entry name" value="DUF1221"/>
    <property type="match status" value="1"/>
</dbReference>
<name>A0A5B6ZSF4_DAVIN</name>
<dbReference type="InterPro" id="IPR010632">
    <property type="entry name" value="DUF1221"/>
</dbReference>
<dbReference type="GO" id="GO:0005524">
    <property type="term" value="F:ATP binding"/>
    <property type="evidence" value="ECO:0007669"/>
    <property type="project" value="InterPro"/>
</dbReference>
<dbReference type="FunFam" id="1.10.510.10:FF:000778">
    <property type="entry name" value="Kinase family protein"/>
    <property type="match status" value="1"/>
</dbReference>
<proteinExistence type="predicted"/>
<organism evidence="3">
    <name type="scientific">Davidia involucrata</name>
    <name type="common">Dove tree</name>
    <dbReference type="NCBI Taxonomy" id="16924"/>
    <lineage>
        <taxon>Eukaryota</taxon>
        <taxon>Viridiplantae</taxon>
        <taxon>Streptophyta</taxon>
        <taxon>Embryophyta</taxon>
        <taxon>Tracheophyta</taxon>
        <taxon>Spermatophyta</taxon>
        <taxon>Magnoliopsida</taxon>
        <taxon>eudicotyledons</taxon>
        <taxon>Gunneridae</taxon>
        <taxon>Pentapetalae</taxon>
        <taxon>asterids</taxon>
        <taxon>Cornales</taxon>
        <taxon>Nyssaceae</taxon>
        <taxon>Davidia</taxon>
    </lineage>
</organism>
<feature type="region of interest" description="Disordered" evidence="1">
    <location>
        <begin position="620"/>
        <end position="642"/>
    </location>
</feature>
<reference evidence="3" key="1">
    <citation type="submission" date="2019-08" db="EMBL/GenBank/DDBJ databases">
        <title>Reference gene set and small RNA set construction with multiple tissues from Davidia involucrata Baill.</title>
        <authorList>
            <person name="Yang H."/>
            <person name="Zhou C."/>
            <person name="Li G."/>
            <person name="Wang J."/>
            <person name="Gao P."/>
            <person name="Wang M."/>
            <person name="Wang R."/>
            <person name="Zhao Y."/>
        </authorList>
    </citation>
    <scope>NUCLEOTIDE SEQUENCE</scope>
    <source>
        <tissue evidence="3">Mixed with DoveR01_LX</tissue>
    </source>
</reference>
<dbReference type="SUPFAM" id="SSF56112">
    <property type="entry name" value="Protein kinase-like (PK-like)"/>
    <property type="match status" value="1"/>
</dbReference>
<sequence>MDQFRQVGEVLGSLKALMVLKDDISINGKQCCLLLEIFCLAFETIAEEIRQNLKLEEKNIKWKALEHPMRELHRIFKGGELYIRQCSDIRDWWGKAITLHQNKDCVEFHIHNLLCCFPIVIEAIEAAGEISGLDQDDMQKRRQMLMRKYDWDWNDPKLFQWRYGRQYLVPREICSRLDSAWREDRWLLLETIREKKSPVPATLAKHEQRLGDLLLKKLNVSAEPFNEKLLPSWILIGAKDYHVKRRLGSGANHFKEIHWLGESFALRHFFGEIEPLNNEISLVLSLSHPNIMQYLCGFYDEERKEGFLVMELMNKNLGTHVKENCGQRKRIPFSLPVAVDVMLQIARGMEYLHSRKIYHGNLNPSNILLKARNSSTEGYFYAKITGFGLISVKNYTSRNSSNQNGANPGIWYAPEVLAEQEHPGSKYSSKYTEKADVYSFGMLCFEILTGKIPFEEGHLQEDKMGRNIRAGERPLFPFTTLKYLANLTKKCWQTNPIHRPGFSSICRILRYIKKCLVINPDLGGPESPPQLVDFCDIEAGYSKKFPGEGRLDLAPVSQIPFEMFSYRLVEKEKISGSFKDKSWDLAHESASMFGDENGIATEDVFLAAIDQRSVCSEVQDRKTSSRMGADQRSVCSEAPFRRTDQGSLRSEIPWRKIYQRSIGFETPERKTLLRTATYQTLTGSETPERKFLSTTSAEQSSNDSEISEKKSSSTIAANQSSVISEIAERKTLPITAVDQTSVCSEIREKTTTSSTTKSDQKSVCSEIPEKKTLIKAASDPKSICSQIPEGKVLPPIAKDQRPVCYEIPEKKVVSRKAATNERPVGSEIPEKNVLCKKKLTDAKTSKGPGTPKGYSPRSSPTRTPKGHIAKSSPRSPLNPCARCSRIHQESRLTMSPSRRRRDHIADSEMA</sequence>
<feature type="domain" description="Protein kinase" evidence="2">
    <location>
        <begin position="241"/>
        <end position="512"/>
    </location>
</feature>
<dbReference type="PANTHER" id="PTHR44329:SF260">
    <property type="entry name" value="PROTEIN KINASE DOMAIN-CONTAINING PROTEIN"/>
    <property type="match status" value="1"/>
</dbReference>
<dbReference type="PROSITE" id="PS50011">
    <property type="entry name" value="PROTEIN_KINASE_DOM"/>
    <property type="match status" value="1"/>
</dbReference>
<dbReference type="Gene3D" id="1.10.510.10">
    <property type="entry name" value="Transferase(Phosphotransferase) domain 1"/>
    <property type="match status" value="1"/>
</dbReference>
<protein>
    <recommendedName>
        <fullName evidence="2">Protein kinase domain-containing protein</fullName>
    </recommendedName>
</protein>
<evidence type="ECO:0000259" key="2">
    <source>
        <dbReference type="PROSITE" id="PS50011"/>
    </source>
</evidence>
<dbReference type="EMBL" id="GHES01016700">
    <property type="protein sequence ID" value="MPA47259.1"/>
    <property type="molecule type" value="Transcribed_RNA"/>
</dbReference>
<feature type="region of interest" description="Disordered" evidence="1">
    <location>
        <begin position="814"/>
        <end position="910"/>
    </location>
</feature>
<feature type="region of interest" description="Disordered" evidence="1">
    <location>
        <begin position="684"/>
        <end position="719"/>
    </location>
</feature>
<dbReference type="GO" id="GO:0004674">
    <property type="term" value="F:protein serine/threonine kinase activity"/>
    <property type="evidence" value="ECO:0007669"/>
    <property type="project" value="TreeGrafter"/>
</dbReference>
<dbReference type="InterPro" id="IPR011009">
    <property type="entry name" value="Kinase-like_dom_sf"/>
</dbReference>
<evidence type="ECO:0000313" key="3">
    <source>
        <dbReference type="EMBL" id="MPA47259.1"/>
    </source>
</evidence>
<dbReference type="InterPro" id="IPR001245">
    <property type="entry name" value="Ser-Thr/Tyr_kinase_cat_dom"/>
</dbReference>
<dbReference type="Pfam" id="PF07714">
    <property type="entry name" value="PK_Tyr_Ser-Thr"/>
    <property type="match status" value="1"/>
</dbReference>
<dbReference type="AlphaFoldDB" id="A0A5B6ZSF4"/>
<dbReference type="InterPro" id="IPR051681">
    <property type="entry name" value="Ser/Thr_Kinases-Pseudokinases"/>
</dbReference>